<dbReference type="OrthoDB" id="10060767at2759"/>
<sequence length="213" mass="23405">MLRLIRFDGLLKCSYCSFGYAILAQSNDVESCRTQVFHMTARARTKLLLLRLACAHSIPFDRPTRRGSNRAHRSAGRVDVDVDVQAVYPSPAPRGANMSAPFRLAHVEAYSVVVVLAAFMISFLIDGTQYGYGIMASYWMQDLNSPRFQLDWIGSLQVGIGYCLGPVTSILARRFGFKAVTMAGGLISSAALFVCFVKANIPILFVFYGALTG</sequence>
<dbReference type="InterPro" id="IPR050327">
    <property type="entry name" value="Proton-linked_MCT"/>
</dbReference>
<gene>
    <name evidence="2" type="ORF">PXEA_LOCUS3334</name>
</gene>
<comment type="caution">
    <text evidence="2">The sequence shown here is derived from an EMBL/GenBank/DDBJ whole genome shotgun (WGS) entry which is preliminary data.</text>
</comment>
<keyword evidence="1" id="KW-0812">Transmembrane</keyword>
<dbReference type="AlphaFoldDB" id="A0A3S4ZR60"/>
<feature type="transmembrane region" description="Helical" evidence="1">
    <location>
        <begin position="109"/>
        <end position="132"/>
    </location>
</feature>
<dbReference type="PANTHER" id="PTHR11360:SF284">
    <property type="entry name" value="EG:103B4.3 PROTEIN-RELATED"/>
    <property type="match status" value="1"/>
</dbReference>
<keyword evidence="1" id="KW-1133">Transmembrane helix</keyword>
<dbReference type="Proteomes" id="UP000784294">
    <property type="component" value="Unassembled WGS sequence"/>
</dbReference>
<evidence type="ECO:0000313" key="3">
    <source>
        <dbReference type="Proteomes" id="UP000784294"/>
    </source>
</evidence>
<dbReference type="EMBL" id="CAAALY010007512">
    <property type="protein sequence ID" value="VEL09894.1"/>
    <property type="molecule type" value="Genomic_DNA"/>
</dbReference>
<reference evidence="2" key="1">
    <citation type="submission" date="2018-11" db="EMBL/GenBank/DDBJ databases">
        <authorList>
            <consortium name="Pathogen Informatics"/>
        </authorList>
    </citation>
    <scope>NUCLEOTIDE SEQUENCE</scope>
</reference>
<dbReference type="GO" id="GO:0008028">
    <property type="term" value="F:monocarboxylic acid transmembrane transporter activity"/>
    <property type="evidence" value="ECO:0007669"/>
    <property type="project" value="TreeGrafter"/>
</dbReference>
<organism evidence="2 3">
    <name type="scientific">Protopolystoma xenopodis</name>
    <dbReference type="NCBI Taxonomy" id="117903"/>
    <lineage>
        <taxon>Eukaryota</taxon>
        <taxon>Metazoa</taxon>
        <taxon>Spiralia</taxon>
        <taxon>Lophotrochozoa</taxon>
        <taxon>Platyhelminthes</taxon>
        <taxon>Monogenea</taxon>
        <taxon>Polyopisthocotylea</taxon>
        <taxon>Polystomatidea</taxon>
        <taxon>Polystomatidae</taxon>
        <taxon>Protopolystoma</taxon>
    </lineage>
</organism>
<proteinExistence type="predicted"/>
<dbReference type="SUPFAM" id="SSF103473">
    <property type="entry name" value="MFS general substrate transporter"/>
    <property type="match status" value="1"/>
</dbReference>
<evidence type="ECO:0008006" key="4">
    <source>
        <dbReference type="Google" id="ProtNLM"/>
    </source>
</evidence>
<keyword evidence="3" id="KW-1185">Reference proteome</keyword>
<dbReference type="InterPro" id="IPR036259">
    <property type="entry name" value="MFS_trans_sf"/>
</dbReference>
<protein>
    <recommendedName>
        <fullName evidence="4">Major facilitator superfamily (MFS) profile domain-containing protein</fullName>
    </recommendedName>
</protein>
<accession>A0A3S4ZR60</accession>
<name>A0A3S4ZR60_9PLAT</name>
<evidence type="ECO:0000313" key="2">
    <source>
        <dbReference type="EMBL" id="VEL09894.1"/>
    </source>
</evidence>
<dbReference type="Gene3D" id="1.20.1250.20">
    <property type="entry name" value="MFS general substrate transporter like domains"/>
    <property type="match status" value="1"/>
</dbReference>
<keyword evidence="1" id="KW-0472">Membrane</keyword>
<dbReference type="PANTHER" id="PTHR11360">
    <property type="entry name" value="MONOCARBOXYLATE TRANSPORTER"/>
    <property type="match status" value="1"/>
</dbReference>
<feature type="transmembrane region" description="Helical" evidence="1">
    <location>
        <begin position="152"/>
        <end position="172"/>
    </location>
</feature>
<evidence type="ECO:0000256" key="1">
    <source>
        <dbReference type="SAM" id="Phobius"/>
    </source>
</evidence>
<feature type="transmembrane region" description="Helical" evidence="1">
    <location>
        <begin position="184"/>
        <end position="211"/>
    </location>
</feature>